<evidence type="ECO:0000313" key="3">
    <source>
        <dbReference type="EMBL" id="CAI5768491.1"/>
    </source>
</evidence>
<keyword evidence="4" id="KW-1185">Reference proteome</keyword>
<evidence type="ECO:0000256" key="1">
    <source>
        <dbReference type="SAM" id="MobiDB-lite"/>
    </source>
</evidence>
<organism evidence="3 4">
    <name type="scientific">Podarcis lilfordi</name>
    <name type="common">Lilford's wall lizard</name>
    <dbReference type="NCBI Taxonomy" id="74358"/>
    <lineage>
        <taxon>Eukaryota</taxon>
        <taxon>Metazoa</taxon>
        <taxon>Chordata</taxon>
        <taxon>Craniata</taxon>
        <taxon>Vertebrata</taxon>
        <taxon>Euteleostomi</taxon>
        <taxon>Lepidosauria</taxon>
        <taxon>Squamata</taxon>
        <taxon>Bifurcata</taxon>
        <taxon>Unidentata</taxon>
        <taxon>Episquamata</taxon>
        <taxon>Laterata</taxon>
        <taxon>Lacertibaenia</taxon>
        <taxon>Lacertidae</taxon>
        <taxon>Podarcis</taxon>
    </lineage>
</organism>
<protein>
    <recommendedName>
        <fullName evidence="2">Myb/SANT-like DNA-binding domain-containing protein</fullName>
    </recommendedName>
</protein>
<dbReference type="PANTHER" id="PTHR47595">
    <property type="entry name" value="HEAT SHOCK 70 KDA PROTEIN 14"/>
    <property type="match status" value="1"/>
</dbReference>
<dbReference type="Proteomes" id="UP001178461">
    <property type="component" value="Chromosome 2"/>
</dbReference>
<sequence>MLEIHDLVTSLDGHVSSRPDLISWLEEDRKDLFAKGSMEEIRSTGARSLKKIKVESFPDEAPVIKEEYEALPERCQENISFPSEAGEEAHLLSRASDPGFPEGMSLSSSGRKGRGVSWRHQEILDLLDIWGEPKIQEQLRASHRNIEAFEIIARKMACRGHRRNAVECRSKTKCMRLEYQRVVNHNSRTGKHTATCPYYAKLHSILHNGDAAVRPKRIPRNIKKKTRASAPLAKEAAAPERAVELCAQDAQAGSAEEYMVKQVLVPGDGHSEEKAIEESIETCIVGDRSDAASSGIGVEMEPDQADTEVEKEQDAAAPNRPAPALSPDTCMAILRTKKKRKGESDMIERLMKHSSMENARLLSAMEKDSKVFSEYVQLMKEEDAQIKEERKAFLNSIDNLGTILQSLVSGLNKIGEALLRPDQSPAPGFADSFSSLNSPSGCVSPVLCNGESAPSQSTHFPGSLERASPETSSPAKESVYIPDCQG</sequence>
<accession>A0AA35NY13</accession>
<feature type="region of interest" description="Disordered" evidence="1">
    <location>
        <begin position="451"/>
        <end position="486"/>
    </location>
</feature>
<reference evidence="3" key="1">
    <citation type="submission" date="2022-12" db="EMBL/GenBank/DDBJ databases">
        <authorList>
            <person name="Alioto T."/>
            <person name="Alioto T."/>
            <person name="Gomez Garrido J."/>
        </authorList>
    </citation>
    <scope>NUCLEOTIDE SEQUENCE</scope>
</reference>
<gene>
    <name evidence="3" type="ORF">PODLI_1B029786</name>
</gene>
<feature type="region of interest" description="Disordered" evidence="1">
    <location>
        <begin position="86"/>
        <end position="113"/>
    </location>
</feature>
<evidence type="ECO:0000259" key="2">
    <source>
        <dbReference type="Pfam" id="PF13837"/>
    </source>
</evidence>
<feature type="region of interest" description="Disordered" evidence="1">
    <location>
        <begin position="301"/>
        <end position="327"/>
    </location>
</feature>
<dbReference type="PANTHER" id="PTHR47595:SF1">
    <property type="entry name" value="MYB_SANT-LIKE DNA-BINDING DOMAIN-CONTAINING PROTEIN"/>
    <property type="match status" value="1"/>
</dbReference>
<dbReference type="Pfam" id="PF13837">
    <property type="entry name" value="Myb_DNA-bind_4"/>
    <property type="match status" value="1"/>
</dbReference>
<dbReference type="AlphaFoldDB" id="A0AA35NY13"/>
<evidence type="ECO:0000313" key="4">
    <source>
        <dbReference type="Proteomes" id="UP001178461"/>
    </source>
</evidence>
<proteinExistence type="predicted"/>
<name>A0AA35NY13_9SAUR</name>
<dbReference type="InterPro" id="IPR044822">
    <property type="entry name" value="Myb_DNA-bind_4"/>
</dbReference>
<dbReference type="Gene3D" id="1.10.10.60">
    <property type="entry name" value="Homeodomain-like"/>
    <property type="match status" value="1"/>
</dbReference>
<feature type="domain" description="Myb/SANT-like DNA-binding" evidence="2">
    <location>
        <begin position="117"/>
        <end position="205"/>
    </location>
</feature>
<dbReference type="EMBL" id="OX395127">
    <property type="protein sequence ID" value="CAI5768491.1"/>
    <property type="molecule type" value="Genomic_DNA"/>
</dbReference>